<feature type="domain" description="Calcineurin-like phosphoesterase" evidence="1">
    <location>
        <begin position="1"/>
        <end position="228"/>
    </location>
</feature>
<name>A0ABQ6R8W4_9STAP</name>
<reference evidence="2 3" key="1">
    <citation type="submission" date="2019-09" db="EMBL/GenBank/DDBJ databases">
        <authorList>
            <person name="Mazhar S."/>
            <person name="Altermann E."/>
            <person name="Hill C."/>
            <person name="Mcauliffe O."/>
        </authorList>
    </citation>
    <scope>NUCLEOTIDE SEQUENCE [LARGE SCALE GENOMIC DNA]</scope>
    <source>
        <strain evidence="2 3">ATCC 51831</strain>
    </source>
</reference>
<evidence type="ECO:0000313" key="2">
    <source>
        <dbReference type="EMBL" id="KAA1039582.1"/>
    </source>
</evidence>
<accession>A0ABQ6R8W4</accession>
<dbReference type="PANTHER" id="PTHR36492">
    <property type="match status" value="1"/>
</dbReference>
<dbReference type="InterPro" id="IPR004843">
    <property type="entry name" value="Calcineurin-like_PHP"/>
</dbReference>
<dbReference type="Proteomes" id="UP000295735">
    <property type="component" value="Unassembled WGS sequence"/>
</dbReference>
<gene>
    <name evidence="2" type="ORF">ERX35_005775</name>
</gene>
<dbReference type="InterPro" id="IPR029052">
    <property type="entry name" value="Metallo-depent_PP-like"/>
</dbReference>
<dbReference type="Pfam" id="PF00149">
    <property type="entry name" value="Metallophos"/>
    <property type="match status" value="1"/>
</dbReference>
<dbReference type="RefSeq" id="WP_149458976.1">
    <property type="nucleotide sequence ID" value="NZ_SCWC02000003.1"/>
</dbReference>
<protein>
    <submittedName>
        <fullName evidence="2">Phosphohydrolase</fullName>
    </submittedName>
</protein>
<evidence type="ECO:0000313" key="3">
    <source>
        <dbReference type="Proteomes" id="UP000295735"/>
    </source>
</evidence>
<evidence type="ECO:0000259" key="1">
    <source>
        <dbReference type="Pfam" id="PF00149"/>
    </source>
</evidence>
<sequence length="269" mass="31603">MKIGVISDLHFDRDTKRTFDDYVKVLSAEVSRRDVTLLLVAGDMSNDYELSYRFIVALKHQLNMDVLFVPGNHDYWQSEDELNTLAVHDYFKQLPECLIERPYIINDQWAVVGHSGWYNYSYADTRFDEAKLAAGKFKGSTWQDKLYIDWKAPDKIVSRAFAETVRRDIEQMGDRHIILMTHMVTDKKFTVPLPHRIFDFYNAYIGTSDFDDIYNKYAVKYSIMGHVHFRKTLVERGITYICACLGYTRQWRSDDLQQEVANALYVIEI</sequence>
<comment type="caution">
    <text evidence="2">The sequence shown here is derived from an EMBL/GenBank/DDBJ whole genome shotgun (WGS) entry which is preliminary data.</text>
</comment>
<dbReference type="EMBL" id="SCWC02000003">
    <property type="protein sequence ID" value="KAA1039582.1"/>
    <property type="molecule type" value="Genomic_DNA"/>
</dbReference>
<dbReference type="InterPro" id="IPR052963">
    <property type="entry name" value="Pantetheine_PDE"/>
</dbReference>
<organism evidence="2 3">
    <name type="scientific">Macrococcus equipercicus</name>
    <dbReference type="NCBI Taxonomy" id="69967"/>
    <lineage>
        <taxon>Bacteria</taxon>
        <taxon>Bacillati</taxon>
        <taxon>Bacillota</taxon>
        <taxon>Bacilli</taxon>
        <taxon>Bacillales</taxon>
        <taxon>Staphylococcaceae</taxon>
        <taxon>Macrococcus</taxon>
    </lineage>
</organism>
<dbReference type="InterPro" id="IPR022302">
    <property type="entry name" value="Phosphoesterase_putative"/>
</dbReference>
<keyword evidence="3" id="KW-1185">Reference proteome</keyword>
<dbReference type="SUPFAM" id="SSF56300">
    <property type="entry name" value="Metallo-dependent phosphatases"/>
    <property type="match status" value="1"/>
</dbReference>
<dbReference type="NCBIfam" id="TIGR03729">
    <property type="entry name" value="acc_ester"/>
    <property type="match status" value="1"/>
</dbReference>
<proteinExistence type="predicted"/>
<dbReference type="PANTHER" id="PTHR36492:SF2">
    <property type="entry name" value="[ACYL-CARRIER-PROTEIN] PHOSPHODIESTERASE PPTH"/>
    <property type="match status" value="1"/>
</dbReference>
<dbReference type="Gene3D" id="3.60.21.10">
    <property type="match status" value="1"/>
</dbReference>